<dbReference type="GO" id="GO:0009055">
    <property type="term" value="F:electron transfer activity"/>
    <property type="evidence" value="ECO:0007669"/>
    <property type="project" value="InterPro"/>
</dbReference>
<dbReference type="RefSeq" id="WP_145281009.1">
    <property type="nucleotide sequence ID" value="NZ_CP036291.1"/>
</dbReference>
<name>A0A518D6Q1_9BACT</name>
<dbReference type="KEGG" id="pnd:Pla175_04920"/>
<dbReference type="InterPro" id="IPR022655">
    <property type="entry name" value="DUF1553"/>
</dbReference>
<feature type="chain" id="PRO_5021808107" evidence="1">
    <location>
        <begin position="28"/>
        <end position="1018"/>
    </location>
</feature>
<feature type="domain" description="DUF1553" evidence="3">
    <location>
        <begin position="707"/>
        <end position="963"/>
    </location>
</feature>
<dbReference type="Pfam" id="PF07635">
    <property type="entry name" value="PSCyt1"/>
    <property type="match status" value="1"/>
</dbReference>
<evidence type="ECO:0000313" key="6">
    <source>
        <dbReference type="Proteomes" id="UP000317429"/>
    </source>
</evidence>
<organism evidence="5 6">
    <name type="scientific">Pirellulimonas nuda</name>
    <dbReference type="NCBI Taxonomy" id="2528009"/>
    <lineage>
        <taxon>Bacteria</taxon>
        <taxon>Pseudomonadati</taxon>
        <taxon>Planctomycetota</taxon>
        <taxon>Planctomycetia</taxon>
        <taxon>Pirellulales</taxon>
        <taxon>Lacipirellulaceae</taxon>
        <taxon>Pirellulimonas</taxon>
    </lineage>
</organism>
<dbReference type="Proteomes" id="UP000317429">
    <property type="component" value="Chromosome"/>
</dbReference>
<dbReference type="PANTHER" id="PTHR35889">
    <property type="entry name" value="CYCLOINULO-OLIGOSACCHARIDE FRUCTANOTRANSFERASE-RELATED"/>
    <property type="match status" value="1"/>
</dbReference>
<keyword evidence="1" id="KW-0732">Signal</keyword>
<protein>
    <submittedName>
        <fullName evidence="5">Planctomycete cytochrome C</fullName>
    </submittedName>
</protein>
<dbReference type="SUPFAM" id="SSF46626">
    <property type="entry name" value="Cytochrome c"/>
    <property type="match status" value="1"/>
</dbReference>
<dbReference type="OrthoDB" id="127107at2"/>
<dbReference type="InterPro" id="IPR011444">
    <property type="entry name" value="DUF1549"/>
</dbReference>
<dbReference type="Pfam" id="PF07587">
    <property type="entry name" value="PSD1"/>
    <property type="match status" value="1"/>
</dbReference>
<feature type="domain" description="Cytochrome C Planctomycete-type" evidence="4">
    <location>
        <begin position="46"/>
        <end position="101"/>
    </location>
</feature>
<reference evidence="5 6" key="1">
    <citation type="submission" date="2019-02" db="EMBL/GenBank/DDBJ databases">
        <title>Deep-cultivation of Planctomycetes and their phenomic and genomic characterization uncovers novel biology.</title>
        <authorList>
            <person name="Wiegand S."/>
            <person name="Jogler M."/>
            <person name="Boedeker C."/>
            <person name="Pinto D."/>
            <person name="Vollmers J."/>
            <person name="Rivas-Marin E."/>
            <person name="Kohn T."/>
            <person name="Peeters S.H."/>
            <person name="Heuer A."/>
            <person name="Rast P."/>
            <person name="Oberbeckmann S."/>
            <person name="Bunk B."/>
            <person name="Jeske O."/>
            <person name="Meyerdierks A."/>
            <person name="Storesund J.E."/>
            <person name="Kallscheuer N."/>
            <person name="Luecker S."/>
            <person name="Lage O.M."/>
            <person name="Pohl T."/>
            <person name="Merkel B.J."/>
            <person name="Hornburger P."/>
            <person name="Mueller R.-W."/>
            <person name="Bruemmer F."/>
            <person name="Labrenz M."/>
            <person name="Spormann A.M."/>
            <person name="Op den Camp H."/>
            <person name="Overmann J."/>
            <person name="Amann R."/>
            <person name="Jetten M.S.M."/>
            <person name="Mascher T."/>
            <person name="Medema M.H."/>
            <person name="Devos D.P."/>
            <person name="Kaster A.-K."/>
            <person name="Ovreas L."/>
            <person name="Rohde M."/>
            <person name="Galperin M.Y."/>
            <person name="Jogler C."/>
        </authorList>
    </citation>
    <scope>NUCLEOTIDE SEQUENCE [LARGE SCALE GENOMIC DNA]</scope>
    <source>
        <strain evidence="5 6">Pla175</strain>
    </source>
</reference>
<dbReference type="EMBL" id="CP036291">
    <property type="protein sequence ID" value="QDU87136.1"/>
    <property type="molecule type" value="Genomic_DNA"/>
</dbReference>
<dbReference type="AlphaFoldDB" id="A0A518D6Q1"/>
<dbReference type="GO" id="GO:0020037">
    <property type="term" value="F:heme binding"/>
    <property type="evidence" value="ECO:0007669"/>
    <property type="project" value="InterPro"/>
</dbReference>
<proteinExistence type="predicted"/>
<dbReference type="InterPro" id="IPR036909">
    <property type="entry name" value="Cyt_c-like_dom_sf"/>
</dbReference>
<dbReference type="Pfam" id="PF07583">
    <property type="entry name" value="PSCyt2"/>
    <property type="match status" value="1"/>
</dbReference>
<feature type="signal peptide" evidence="1">
    <location>
        <begin position="1"/>
        <end position="27"/>
    </location>
</feature>
<dbReference type="InterPro" id="IPR011429">
    <property type="entry name" value="Cyt_c_Planctomycete-type"/>
</dbReference>
<gene>
    <name evidence="5" type="ORF">Pla175_04920</name>
</gene>
<evidence type="ECO:0000259" key="4">
    <source>
        <dbReference type="Pfam" id="PF07635"/>
    </source>
</evidence>
<accession>A0A518D6Q1</accession>
<keyword evidence="6" id="KW-1185">Reference proteome</keyword>
<evidence type="ECO:0000259" key="3">
    <source>
        <dbReference type="Pfam" id="PF07587"/>
    </source>
</evidence>
<evidence type="ECO:0000313" key="5">
    <source>
        <dbReference type="EMBL" id="QDU87136.1"/>
    </source>
</evidence>
<dbReference type="PROSITE" id="PS51257">
    <property type="entry name" value="PROKAR_LIPOPROTEIN"/>
    <property type="match status" value="1"/>
</dbReference>
<feature type="domain" description="DUF1549" evidence="2">
    <location>
        <begin position="150"/>
        <end position="356"/>
    </location>
</feature>
<dbReference type="PANTHER" id="PTHR35889:SF3">
    <property type="entry name" value="F-BOX DOMAIN-CONTAINING PROTEIN"/>
    <property type="match status" value="1"/>
</dbReference>
<evidence type="ECO:0000259" key="2">
    <source>
        <dbReference type="Pfam" id="PF07583"/>
    </source>
</evidence>
<evidence type="ECO:0000256" key="1">
    <source>
        <dbReference type="SAM" id="SignalP"/>
    </source>
</evidence>
<sequence length="1018" mass="112175" precursor="true">MRLRLRPAALPAIAALACCCAGPTAGAAQPGVSYNRDVQPILSDKCFFCHGPDAGARQADLRLDARDDAISAGAIKPGDAAGSPLIQRIIDPDPRVMMPPPRSHKKLSDAEKQLLTQWIDEGAEYQVHWAYTPLQRPLLPAVEGRPAAGPIDAFIRQRLTEKGVDPSPAADRATLLRRLKLDLLGLPPSYEEAAAFAASESPDAYAAEVERLLASPHYGERMAQRWLDTARYADTVGYHGDQNQNAWPYRDYVIKSFNDNKPFDRFTREQLAGDLLPDPTDDERSATCFNRLNMMTREGGAQPKEYLAKYNADRVRTVSTTWLGSTFGCAECHDHKFDPIKQKDFYSLAAFFADVKQWGVYADYGYTPNPDLRGYNNDYPFPPEIVVESPTLMRRLKQADEQIAALCQQQDLATPAAQAWREALGAFLDRCPTGWETPTPAIDAGKGGAQSQEVDQDLAVVRGEKSPDPLIVRLHPTERRLAAVRVELLPHAKHAGLIVRKGGRGDMRVDLLVAGDKGERRVGVRHAAADRSAPRYSNSFEIIGVQSGWKLQPDALDQPHSATFVLDQPLVLAEGETLSVKLTGGAGAVRLSCSPIAPPDIRASGMPANLREQLKDDTIAANLYLRSAGGGDSADARAAYQRLKAIDARILAMRDGRSPVMVTERTDKPMTIRLLNRGDWQDDGGEICPPTLPGFLPSPVQAEGLSRLDLAQWLCAPENPLTARVFVNRLWQQFFGAGLSPQIDDLGAQGEAPSHPELLDWLACEFRDSGWDVKHVVRLIVTSDTYRQSSQLRPELIERDPHNRWLASQNPRRLDAEFVRDNALAIAGLINLEVGGPPAMPYQPEGYYAGLQFPNRGYDTETDNRQYRRGVYMHWQRTFLHPELVNFDAPSREDCTALRTISNSPQQALTLLNDPTFVECARVLAGELLTSHDASDGQRVAECFKRAVARTPSQDEAAGLLALLTKARQRYANHPDEAAALIAIGIAPRPAGIDAAELAAWTNVARVVLNLHETITRY</sequence>